<comment type="caution">
    <text evidence="3">The sequence shown here is derived from an EMBL/GenBank/DDBJ whole genome shotgun (WGS) entry which is preliminary data.</text>
</comment>
<feature type="transmembrane region" description="Helical" evidence="2">
    <location>
        <begin position="23"/>
        <end position="43"/>
    </location>
</feature>
<feature type="region of interest" description="Disordered" evidence="1">
    <location>
        <begin position="54"/>
        <end position="75"/>
    </location>
</feature>
<dbReference type="Proteomes" id="UP001292094">
    <property type="component" value="Unassembled WGS sequence"/>
</dbReference>
<evidence type="ECO:0000256" key="1">
    <source>
        <dbReference type="SAM" id="MobiDB-lite"/>
    </source>
</evidence>
<sequence length="75" mass="7509">MMEEGGETRPASKRARETRATHLTRSLAQAALSLILVVGPLSLSLSPLLPGFPSGSGGGWVPGEGGGQGVLGPGE</sequence>
<keyword evidence="2" id="KW-0472">Membrane</keyword>
<proteinExistence type="predicted"/>
<name>A0AAE1U3W1_9EUCA</name>
<gene>
    <name evidence="3" type="ORF">Pmani_019056</name>
</gene>
<evidence type="ECO:0000313" key="3">
    <source>
        <dbReference type="EMBL" id="KAK4309303.1"/>
    </source>
</evidence>
<protein>
    <submittedName>
        <fullName evidence="3">Uncharacterized protein</fullName>
    </submittedName>
</protein>
<reference evidence="3" key="1">
    <citation type="submission" date="2023-11" db="EMBL/GenBank/DDBJ databases">
        <title>Genome assemblies of two species of porcelain crab, Petrolisthes cinctipes and Petrolisthes manimaculis (Anomura: Porcellanidae).</title>
        <authorList>
            <person name="Angst P."/>
        </authorList>
    </citation>
    <scope>NUCLEOTIDE SEQUENCE</scope>
    <source>
        <strain evidence="3">PB745_02</strain>
        <tissue evidence="3">Gill</tissue>
    </source>
</reference>
<dbReference type="EMBL" id="JAWZYT010001767">
    <property type="protein sequence ID" value="KAK4309303.1"/>
    <property type="molecule type" value="Genomic_DNA"/>
</dbReference>
<evidence type="ECO:0000313" key="4">
    <source>
        <dbReference type="Proteomes" id="UP001292094"/>
    </source>
</evidence>
<keyword evidence="2" id="KW-1133">Transmembrane helix</keyword>
<keyword evidence="4" id="KW-1185">Reference proteome</keyword>
<keyword evidence="2" id="KW-0812">Transmembrane</keyword>
<feature type="region of interest" description="Disordered" evidence="1">
    <location>
        <begin position="1"/>
        <end position="21"/>
    </location>
</feature>
<evidence type="ECO:0000256" key="2">
    <source>
        <dbReference type="SAM" id="Phobius"/>
    </source>
</evidence>
<organism evidence="3 4">
    <name type="scientific">Petrolisthes manimaculis</name>
    <dbReference type="NCBI Taxonomy" id="1843537"/>
    <lineage>
        <taxon>Eukaryota</taxon>
        <taxon>Metazoa</taxon>
        <taxon>Ecdysozoa</taxon>
        <taxon>Arthropoda</taxon>
        <taxon>Crustacea</taxon>
        <taxon>Multicrustacea</taxon>
        <taxon>Malacostraca</taxon>
        <taxon>Eumalacostraca</taxon>
        <taxon>Eucarida</taxon>
        <taxon>Decapoda</taxon>
        <taxon>Pleocyemata</taxon>
        <taxon>Anomura</taxon>
        <taxon>Galatheoidea</taxon>
        <taxon>Porcellanidae</taxon>
        <taxon>Petrolisthes</taxon>
    </lineage>
</organism>
<dbReference type="AlphaFoldDB" id="A0AAE1U3W1"/>
<accession>A0AAE1U3W1</accession>